<gene>
    <name evidence="1" type="ORF">DOS84_11415</name>
</gene>
<dbReference type="EMBL" id="QKXH01000006">
    <property type="protein sequence ID" value="PZX93461.1"/>
    <property type="molecule type" value="Genomic_DNA"/>
</dbReference>
<dbReference type="RefSeq" id="WP_111410241.1">
    <property type="nucleotide sequence ID" value="NZ_QKXH01000006.1"/>
</dbReference>
<accession>A0A2W7TT79</accession>
<dbReference type="AlphaFoldDB" id="A0A2W7TT79"/>
<proteinExistence type="predicted"/>
<organism evidence="1 2">
    <name type="scientific">Flavobacterium aquariorum</name>
    <dbReference type="NCBI Taxonomy" id="2217670"/>
    <lineage>
        <taxon>Bacteria</taxon>
        <taxon>Pseudomonadati</taxon>
        <taxon>Bacteroidota</taxon>
        <taxon>Flavobacteriia</taxon>
        <taxon>Flavobacteriales</taxon>
        <taxon>Flavobacteriaceae</taxon>
        <taxon>Flavobacterium</taxon>
    </lineage>
</organism>
<dbReference type="OrthoDB" id="1025938at2"/>
<reference evidence="1 2" key="1">
    <citation type="submission" date="2018-06" db="EMBL/GenBank/DDBJ databases">
        <title>Flavobacterium sp IMCC34762, genome.</title>
        <authorList>
            <person name="Joung Y."/>
            <person name="Cho J."/>
            <person name="Song J."/>
        </authorList>
    </citation>
    <scope>NUCLEOTIDE SEQUENCE [LARGE SCALE GENOMIC DNA]</scope>
    <source>
        <strain evidence="1 2">IMCC34762</strain>
    </source>
</reference>
<sequence length="197" mass="22674">MKTKIILSFVFFLTSISFTYSQGSDHLVFKGVPIDGTLDEYVSKMKEEGFSHIKTENGTALLNGDFAGYKDCIVGVSILKQKDLVYKIGVLFPDKETWSTLSGNYFDLKEMLIEKYGKPSDDIEKFDVPSYSQPRDDNDKMYKVKFDNCKYYSIWKTDKGEIQLSIEHESVSHCFVRLSYFDKINSNIIKAKAKRDL</sequence>
<keyword evidence="2" id="KW-1185">Reference proteome</keyword>
<protein>
    <submittedName>
        <fullName evidence="1">Uncharacterized protein</fullName>
    </submittedName>
</protein>
<name>A0A2W7TT79_9FLAO</name>
<evidence type="ECO:0000313" key="2">
    <source>
        <dbReference type="Proteomes" id="UP000249177"/>
    </source>
</evidence>
<dbReference type="Proteomes" id="UP000249177">
    <property type="component" value="Unassembled WGS sequence"/>
</dbReference>
<evidence type="ECO:0000313" key="1">
    <source>
        <dbReference type="EMBL" id="PZX93461.1"/>
    </source>
</evidence>
<comment type="caution">
    <text evidence="1">The sequence shown here is derived from an EMBL/GenBank/DDBJ whole genome shotgun (WGS) entry which is preliminary data.</text>
</comment>